<accession>A0A160P5T9</accession>
<feature type="domain" description="Abortive phage infection protein C-terminal" evidence="2">
    <location>
        <begin position="258"/>
        <end position="403"/>
    </location>
</feature>
<evidence type="ECO:0000313" key="4">
    <source>
        <dbReference type="Proteomes" id="UP000217676"/>
    </source>
</evidence>
<keyword evidence="4" id="KW-1185">Reference proteome</keyword>
<proteinExistence type="predicted"/>
<organism evidence="3 4">
    <name type="scientific">Streptomyces laurentii</name>
    <dbReference type="NCBI Taxonomy" id="39478"/>
    <lineage>
        <taxon>Bacteria</taxon>
        <taxon>Bacillati</taxon>
        <taxon>Actinomycetota</taxon>
        <taxon>Actinomycetes</taxon>
        <taxon>Kitasatosporales</taxon>
        <taxon>Streptomycetaceae</taxon>
        <taxon>Streptomyces</taxon>
    </lineage>
</organism>
<protein>
    <submittedName>
        <fullName evidence="3">Abortive phage infection</fullName>
    </submittedName>
</protein>
<sequence length="735" mass="81269">MNAPRSRSGKPDLKTQVRQVGNALQAVYADLLDTSDLAVTEGEGFEVRRTSRALAAQAVRIVTGFSPKDAAATVIDGDLDQGIDAIAVVEGAEPHVYLVQSKWSKDGKAKDERKAVLELLAGLRLIDEENFAPFNPRGRRLAERAKSVMDQGAVKVTQVVVLMRPDIPSDGFMQAIQNGEDEFNKYGEVLGHRIILAPEVWASVRADQVPTPVVLTAELYPWFGMGSDALYESYQGVVDAEQVAGWAQQAEKDGTDLFNLNIRRPLGRTPINNALVSTLTEEPANFWYYNNGITVLCDRVEKTERSKLAPHQKPLMLTLHNASVVNGAQTVRAVAEALEKADAAAVAKINVRIIVTHAAKEFASDTTRATNRQNSVGDRDFVALDPVQGKILEEMRAELGLEYGVQRSEAGIPEESGCTVVEAAVALACAHADSQYAARIAFTLDPLWERGSQGVYDTLFRPRPGVYLLWNAVQVVREVRRCLIDLRKRYEGRAAALTEHGTYLLAHLVFRLLDTEGIDEPDTKLTWAEEARKQTKDLVKRLLPVTIQVIDGLSERRPQIRAVCSDAGRCAEVTEQVVEIMTGSQDGSSPDTYRRVRPARKRRRPNAVHVLVDRRVLEDGDPLTLSTVQPAEADALKAWLAEDPRRSRATWTNHRTKPVVWAADGHQYSPSGLITLMWERAGWADRPVANQGTARWVTPSGDTLADLAWRTLGDLDEPDDSDDEPGRRAEDDTYR</sequence>
<evidence type="ECO:0000259" key="2">
    <source>
        <dbReference type="Pfam" id="PF10592"/>
    </source>
</evidence>
<dbReference type="AlphaFoldDB" id="A0A160P5T9"/>
<gene>
    <name evidence="3" type="ORF">SLA_5171</name>
</gene>
<dbReference type="InterPro" id="IPR018891">
    <property type="entry name" value="AIPR_C"/>
</dbReference>
<feature type="compositionally biased region" description="Basic and acidic residues" evidence="1">
    <location>
        <begin position="724"/>
        <end position="735"/>
    </location>
</feature>
<feature type="compositionally biased region" description="Acidic residues" evidence="1">
    <location>
        <begin position="714"/>
        <end position="723"/>
    </location>
</feature>
<dbReference type="Pfam" id="PF10592">
    <property type="entry name" value="AIPR"/>
    <property type="match status" value="1"/>
</dbReference>
<name>A0A160P5T9_STRLU</name>
<evidence type="ECO:0000256" key="1">
    <source>
        <dbReference type="SAM" id="MobiDB-lite"/>
    </source>
</evidence>
<dbReference type="KEGG" id="slau:SLA_5171"/>
<dbReference type="Proteomes" id="UP000217676">
    <property type="component" value="Chromosome"/>
</dbReference>
<dbReference type="EMBL" id="AP017424">
    <property type="protein sequence ID" value="BAU86053.1"/>
    <property type="molecule type" value="Genomic_DNA"/>
</dbReference>
<reference evidence="3 4" key="1">
    <citation type="journal article" date="2016" name="Genome Announc.">
        <title>Complete Genome Sequence of Thiostrepton-Producing Streptomyces laurentii ATCC 31255.</title>
        <authorList>
            <person name="Doi K."/>
            <person name="Fujino Y."/>
            <person name="Nagayoshi Y."/>
            <person name="Ohshima T."/>
            <person name="Ogata S."/>
        </authorList>
    </citation>
    <scope>NUCLEOTIDE SEQUENCE [LARGE SCALE GENOMIC DNA]</scope>
    <source>
        <strain evidence="3 4">ATCC 31255</strain>
    </source>
</reference>
<evidence type="ECO:0000313" key="3">
    <source>
        <dbReference type="EMBL" id="BAU86053.1"/>
    </source>
</evidence>
<feature type="region of interest" description="Disordered" evidence="1">
    <location>
        <begin position="712"/>
        <end position="735"/>
    </location>
</feature>